<dbReference type="InterPro" id="IPR001138">
    <property type="entry name" value="Zn2Cys6_DnaBD"/>
</dbReference>
<dbReference type="GO" id="GO:0000981">
    <property type="term" value="F:DNA-binding transcription factor activity, RNA polymerase II-specific"/>
    <property type="evidence" value="ECO:0007669"/>
    <property type="project" value="InterPro"/>
</dbReference>
<evidence type="ECO:0000313" key="4">
    <source>
        <dbReference type="EMBL" id="KAG7403114.1"/>
    </source>
</evidence>
<dbReference type="PROSITE" id="PS50048">
    <property type="entry name" value="ZN2_CY6_FUNGAL_2"/>
    <property type="match status" value="1"/>
</dbReference>
<name>A0A8J5TP34_FUSOX</name>
<dbReference type="PANTHER" id="PTHR47256">
    <property type="entry name" value="ZN(II)2CYS6 TRANSCRIPTION FACTOR (EUROFUNG)-RELATED"/>
    <property type="match status" value="1"/>
</dbReference>
<evidence type="ECO:0000256" key="1">
    <source>
        <dbReference type="ARBA" id="ARBA00023242"/>
    </source>
</evidence>
<reference evidence="4" key="1">
    <citation type="submission" date="2021-04" db="EMBL/GenBank/DDBJ databases">
        <title>First draft genome resource for Brassicaceae pathogens Fusarium oxysporum f. sp. raphani and Fusarium oxysporum f. sp. rapae.</title>
        <authorList>
            <person name="Asai S."/>
        </authorList>
    </citation>
    <scope>NUCLEOTIDE SEQUENCE</scope>
    <source>
        <strain evidence="4">Tf1262</strain>
    </source>
</reference>
<protein>
    <submittedName>
        <fullName evidence="4">Nitrogen assimilation transcription factor nirA</fullName>
    </submittedName>
</protein>
<dbReference type="Proteomes" id="UP000693942">
    <property type="component" value="Unassembled WGS sequence"/>
</dbReference>
<dbReference type="GO" id="GO:0008270">
    <property type="term" value="F:zinc ion binding"/>
    <property type="evidence" value="ECO:0007669"/>
    <property type="project" value="InterPro"/>
</dbReference>
<dbReference type="Pfam" id="PF00172">
    <property type="entry name" value="Zn_clus"/>
    <property type="match status" value="1"/>
</dbReference>
<accession>A0A8J5TP34</accession>
<proteinExistence type="predicted"/>
<organism evidence="4 5">
    <name type="scientific">Fusarium oxysporum f. sp. raphani</name>
    <dbReference type="NCBI Taxonomy" id="96318"/>
    <lineage>
        <taxon>Eukaryota</taxon>
        <taxon>Fungi</taxon>
        <taxon>Dikarya</taxon>
        <taxon>Ascomycota</taxon>
        <taxon>Pezizomycotina</taxon>
        <taxon>Sordariomycetes</taxon>
        <taxon>Hypocreomycetidae</taxon>
        <taxon>Hypocreales</taxon>
        <taxon>Nectriaceae</taxon>
        <taxon>Fusarium</taxon>
        <taxon>Fusarium oxysporum species complex</taxon>
    </lineage>
</organism>
<comment type="caution">
    <text evidence="4">The sequence shown here is derived from an EMBL/GenBank/DDBJ whole genome shotgun (WGS) entry which is preliminary data.</text>
</comment>
<dbReference type="EMBL" id="JAELUR010000039">
    <property type="protein sequence ID" value="KAG7403114.1"/>
    <property type="molecule type" value="Genomic_DNA"/>
</dbReference>
<evidence type="ECO:0000256" key="2">
    <source>
        <dbReference type="SAM" id="MobiDB-lite"/>
    </source>
</evidence>
<dbReference type="CDD" id="cd00067">
    <property type="entry name" value="GAL4"/>
    <property type="match status" value="1"/>
</dbReference>
<dbReference type="AlphaFoldDB" id="A0A8J5TP34"/>
<dbReference type="PANTHER" id="PTHR47256:SF1">
    <property type="entry name" value="ZN(II)2CYS6 TRANSCRIPTION FACTOR (EUROFUNG)"/>
    <property type="match status" value="1"/>
</dbReference>
<feature type="domain" description="Zn(2)-C6 fungal-type" evidence="3">
    <location>
        <begin position="44"/>
        <end position="74"/>
    </location>
</feature>
<evidence type="ECO:0000259" key="3">
    <source>
        <dbReference type="PROSITE" id="PS50048"/>
    </source>
</evidence>
<dbReference type="PROSITE" id="PS00463">
    <property type="entry name" value="ZN2_CY6_FUNGAL_1"/>
    <property type="match status" value="1"/>
</dbReference>
<dbReference type="InterPro" id="IPR053187">
    <property type="entry name" value="Notoamide_regulator"/>
</dbReference>
<keyword evidence="1" id="KW-0539">Nucleus</keyword>
<gene>
    <name evidence="4" type="primary">nirA-9</name>
    <name evidence="4" type="ORF">Forpi1262_v018788</name>
</gene>
<feature type="compositionally biased region" description="Polar residues" evidence="2">
    <location>
        <begin position="17"/>
        <end position="28"/>
    </location>
</feature>
<evidence type="ECO:0000313" key="5">
    <source>
        <dbReference type="Proteomes" id="UP000693942"/>
    </source>
</evidence>
<sequence length="173" mass="19492">MSGFSQSRQRPLLPALQPQTSVPTQNFLPGNIFPRRSRTCTAIACEGCRKRKTRCNGSRPRCMSCSRAGSECTYASPTNGIELQRQFRRLQAEKTAYQMLIDTLRSRDLREANLILDLLRQNTSVDDVLRQIKHGDMLCELSTVPKTSIVTMSINPPQLLELSPLGQLKTVLR</sequence>
<feature type="region of interest" description="Disordered" evidence="2">
    <location>
        <begin position="1"/>
        <end position="28"/>
    </location>
</feature>
<dbReference type="SMART" id="SM00066">
    <property type="entry name" value="GAL4"/>
    <property type="match status" value="1"/>
</dbReference>